<dbReference type="GO" id="GO:0019441">
    <property type="term" value="P:L-tryptophan catabolic process to kynurenine"/>
    <property type="evidence" value="ECO:0007669"/>
    <property type="project" value="InterPro"/>
</dbReference>
<evidence type="ECO:0000256" key="2">
    <source>
        <dbReference type="ARBA" id="ARBA00022723"/>
    </source>
</evidence>
<dbReference type="GO" id="GO:0046872">
    <property type="term" value="F:metal ion binding"/>
    <property type="evidence" value="ECO:0007669"/>
    <property type="project" value="UniProtKB-KW"/>
</dbReference>
<protein>
    <submittedName>
        <fullName evidence="4">Uncharacterized protein</fullName>
    </submittedName>
</protein>
<name>A0A8H3P5Q8_9EURO</name>
<dbReference type="InterPro" id="IPR037217">
    <property type="entry name" value="Trp/Indoleamine_2_3_dOase-like"/>
</dbReference>
<evidence type="ECO:0000313" key="5">
    <source>
        <dbReference type="Proteomes" id="UP000465221"/>
    </source>
</evidence>
<dbReference type="InterPro" id="IPR000898">
    <property type="entry name" value="Indolamine_dOase"/>
</dbReference>
<gene>
    <name evidence="4" type="ORF">IFM46972_07654</name>
</gene>
<comment type="caution">
    <text evidence="4">The sequence shown here is derived from an EMBL/GenBank/DDBJ whole genome shotgun (WGS) entry which is preliminary data.</text>
</comment>
<dbReference type="GO" id="GO:0020037">
    <property type="term" value="F:heme binding"/>
    <property type="evidence" value="ECO:0007669"/>
    <property type="project" value="InterPro"/>
</dbReference>
<accession>A0A8H3P5Q8</accession>
<dbReference type="Proteomes" id="UP000465221">
    <property type="component" value="Unassembled WGS sequence"/>
</dbReference>
<dbReference type="EMBL" id="BLKC01000060">
    <property type="protein sequence ID" value="GFF44884.1"/>
    <property type="molecule type" value="Genomic_DNA"/>
</dbReference>
<sequence length="107" mass="12541">MDALSMIFANHEAIMQQGFLTPEPPLEPLSHHYLQWETIVANLLVLLMSHRLWESINSIPGLCRFDLSALRLYMVWTYSRTCTSLESYAFETFCSLFYRSAHFIFQT</sequence>
<evidence type="ECO:0000313" key="4">
    <source>
        <dbReference type="EMBL" id="GFF44884.1"/>
    </source>
</evidence>
<organism evidence="4 5">
    <name type="scientific">Aspergillus udagawae</name>
    <dbReference type="NCBI Taxonomy" id="91492"/>
    <lineage>
        <taxon>Eukaryota</taxon>
        <taxon>Fungi</taxon>
        <taxon>Dikarya</taxon>
        <taxon>Ascomycota</taxon>
        <taxon>Pezizomycotina</taxon>
        <taxon>Eurotiomycetes</taxon>
        <taxon>Eurotiomycetidae</taxon>
        <taxon>Eurotiales</taxon>
        <taxon>Aspergillaceae</taxon>
        <taxon>Aspergillus</taxon>
        <taxon>Aspergillus subgen. Fumigati</taxon>
    </lineage>
</organism>
<keyword evidence="2" id="KW-0479">Metal-binding</keyword>
<keyword evidence="3" id="KW-0408">Iron</keyword>
<comment type="similarity">
    <text evidence="1">Belongs to the indoleamine 2,3-dioxygenase family.</text>
</comment>
<reference evidence="4 5" key="1">
    <citation type="submission" date="2020-01" db="EMBL/GenBank/DDBJ databases">
        <title>Draft genome sequence of Aspergillus udagawae IFM 46972.</title>
        <authorList>
            <person name="Takahashi H."/>
            <person name="Yaguchi T."/>
        </authorList>
    </citation>
    <scope>NUCLEOTIDE SEQUENCE [LARGE SCALE GENOMIC DNA]</scope>
    <source>
        <strain evidence="4 5">IFM 46972</strain>
    </source>
</reference>
<dbReference type="GO" id="GO:0016702">
    <property type="term" value="F:oxidoreductase activity, acting on single donors with incorporation of molecular oxygen, incorporation of two atoms of oxygen"/>
    <property type="evidence" value="ECO:0007669"/>
    <property type="project" value="UniProtKB-ARBA"/>
</dbReference>
<dbReference type="SUPFAM" id="SSF140959">
    <property type="entry name" value="Indolic compounds 2,3-dioxygenase-like"/>
    <property type="match status" value="1"/>
</dbReference>
<evidence type="ECO:0000256" key="3">
    <source>
        <dbReference type="ARBA" id="ARBA00023004"/>
    </source>
</evidence>
<evidence type="ECO:0000256" key="1">
    <source>
        <dbReference type="ARBA" id="ARBA00007119"/>
    </source>
</evidence>
<dbReference type="Pfam" id="PF01231">
    <property type="entry name" value="IDO"/>
    <property type="match status" value="1"/>
</dbReference>
<dbReference type="AlphaFoldDB" id="A0A8H3P5Q8"/>
<proteinExistence type="inferred from homology"/>